<evidence type="ECO:0000256" key="3">
    <source>
        <dbReference type="ARBA" id="ARBA00022490"/>
    </source>
</evidence>
<comment type="subcellular location">
    <subcellularLocation>
        <location evidence="2">Cytoplasm</location>
    </subcellularLocation>
    <subcellularLocation>
        <location evidence="1">Peroxisome</location>
    </subcellularLocation>
</comment>
<proteinExistence type="predicted"/>
<dbReference type="EMBL" id="OX365764">
    <property type="protein sequence ID" value="CAI4039535.1"/>
    <property type="molecule type" value="Genomic_DNA"/>
</dbReference>
<evidence type="ECO:0000256" key="4">
    <source>
        <dbReference type="ARBA" id="ARBA00022843"/>
    </source>
</evidence>
<evidence type="ECO:0000259" key="6">
    <source>
        <dbReference type="Pfam" id="PF25098"/>
    </source>
</evidence>
<evidence type="ECO:0000313" key="8">
    <source>
        <dbReference type="Proteomes" id="UP001161438"/>
    </source>
</evidence>
<dbReference type="AlphaFoldDB" id="A0AA35IZ19"/>
<dbReference type="GeneID" id="80918746"/>
<dbReference type="Proteomes" id="UP001161438">
    <property type="component" value="Chromosome 8"/>
</dbReference>
<keyword evidence="8" id="KW-1185">Reference proteome</keyword>
<keyword evidence="5" id="KW-0576">Peroxisome</keyword>
<organism evidence="7 8">
    <name type="scientific">Saccharomyces mikatae IFO 1815</name>
    <dbReference type="NCBI Taxonomy" id="226126"/>
    <lineage>
        <taxon>Eukaryota</taxon>
        <taxon>Fungi</taxon>
        <taxon>Dikarya</taxon>
        <taxon>Ascomycota</taxon>
        <taxon>Saccharomycotina</taxon>
        <taxon>Saccharomycetes</taxon>
        <taxon>Saccharomycetales</taxon>
        <taxon>Saccharomycetaceae</taxon>
        <taxon>Saccharomyces</taxon>
    </lineage>
</organism>
<sequence length="284" mass="32319">MSTDQCQTNEVNKFVSRAEKNALSSRKNTPSFKTTRSIQNRPRTFNNRIEEKFLQHPESFNRPFSYMNVHPRALEDQNLELATLKSNNNKTSWAKDFRYNHSKDVELPIENQLTNLNLGKELHKPKMGLDPCFYSPKIFSMPSFPLIDHEVPKTRSLQLPVSSHIDSLINAEFLEMEGSSFNEEIHVEEKSSAGELENEEAVIKGLASDIVEFCSNNSADADIKERLNSSKFMGLMGDISDGSIILKKEEDEEKNLQKHVGFCFEGTGSWAGPEFHNVNDRCAQ</sequence>
<keyword evidence="3" id="KW-0963">Cytoplasm</keyword>
<accession>A0AA35IZ19</accession>
<dbReference type="Pfam" id="PF25098">
    <property type="entry name" value="PEX18_PEX21_C"/>
    <property type="match status" value="1"/>
</dbReference>
<name>A0AA35IZ19_SACMI</name>
<dbReference type="RefSeq" id="XP_056082650.1">
    <property type="nucleotide sequence ID" value="XM_056223016.1"/>
</dbReference>
<reference evidence="7" key="1">
    <citation type="submission" date="2022-10" db="EMBL/GenBank/DDBJ databases">
        <authorList>
            <person name="Byrne P K."/>
        </authorList>
    </citation>
    <scope>NUCLEOTIDE SEQUENCE</scope>
    <source>
        <strain evidence="7">IFO1815</strain>
    </source>
</reference>
<feature type="domain" description="PEX18/PEX21 C-terminal" evidence="6">
    <location>
        <begin position="196"/>
        <end position="259"/>
    </location>
</feature>
<dbReference type="Gene3D" id="6.10.280.230">
    <property type="match status" value="1"/>
</dbReference>
<protein>
    <recommendedName>
        <fullName evidence="6">PEX18/PEX21 C-terminal domain-containing protein</fullName>
    </recommendedName>
</protein>
<dbReference type="InterPro" id="IPR056940">
    <property type="entry name" value="PEX18_PEX21_C"/>
</dbReference>
<evidence type="ECO:0000256" key="5">
    <source>
        <dbReference type="ARBA" id="ARBA00023140"/>
    </source>
</evidence>
<dbReference type="GO" id="GO:0005777">
    <property type="term" value="C:peroxisome"/>
    <property type="evidence" value="ECO:0007669"/>
    <property type="project" value="UniProtKB-SubCell"/>
</dbReference>
<evidence type="ECO:0000256" key="2">
    <source>
        <dbReference type="ARBA" id="ARBA00004496"/>
    </source>
</evidence>
<gene>
    <name evidence="7" type="primary">SMKI08G2030</name>
    <name evidence="7" type="ORF">SMKI_08G2030</name>
</gene>
<keyword evidence="4" id="KW-0832">Ubl conjugation</keyword>
<evidence type="ECO:0000256" key="1">
    <source>
        <dbReference type="ARBA" id="ARBA00004275"/>
    </source>
</evidence>
<evidence type="ECO:0000313" key="7">
    <source>
        <dbReference type="EMBL" id="CAI4039535.1"/>
    </source>
</evidence>